<dbReference type="AlphaFoldDB" id="A0A0A0J6H2"/>
<name>A0A0A0J6H2_9MICO</name>
<dbReference type="eggNOG" id="COG2508">
    <property type="taxonomic scope" value="Bacteria"/>
</dbReference>
<comment type="caution">
    <text evidence="5">The sequence shown here is derived from an EMBL/GenBank/DDBJ whole genome shotgun (WGS) entry which is preliminary data.</text>
</comment>
<evidence type="ECO:0000313" key="5">
    <source>
        <dbReference type="EMBL" id="KGN32379.1"/>
    </source>
</evidence>
<evidence type="ECO:0000256" key="1">
    <source>
        <dbReference type="ARBA" id="ARBA00006754"/>
    </source>
</evidence>
<evidence type="ECO:0000313" key="6">
    <source>
        <dbReference type="Proteomes" id="UP000030002"/>
    </source>
</evidence>
<dbReference type="InterPro" id="IPR041522">
    <property type="entry name" value="CdaR_GGDEF"/>
</dbReference>
<evidence type="ECO:0000259" key="3">
    <source>
        <dbReference type="Pfam" id="PF14361"/>
    </source>
</evidence>
<dbReference type="EMBL" id="AVPJ01000007">
    <property type="protein sequence ID" value="KGN32379.1"/>
    <property type="molecule type" value="Genomic_DNA"/>
</dbReference>
<feature type="domain" description="CdaR GGDEF-like" evidence="4">
    <location>
        <begin position="185"/>
        <end position="305"/>
    </location>
</feature>
<protein>
    <recommendedName>
        <fullName evidence="7">PucR family transcriptional regulator</fullName>
    </recommendedName>
</protein>
<dbReference type="Pfam" id="PF17853">
    <property type="entry name" value="GGDEF_2"/>
    <property type="match status" value="1"/>
</dbReference>
<proteinExistence type="inferred from homology"/>
<gene>
    <name evidence="5" type="ORF">N802_18615</name>
</gene>
<reference evidence="5 6" key="1">
    <citation type="submission" date="2013-08" db="EMBL/GenBank/DDBJ databases">
        <title>The genome sequence of Knoellia sinensis.</title>
        <authorList>
            <person name="Zhu W."/>
            <person name="Wang G."/>
        </authorList>
    </citation>
    <scope>NUCLEOTIDE SEQUENCE [LARGE SCALE GENOMIC DNA]</scope>
    <source>
        <strain evidence="5 6">KCTC 19936</strain>
    </source>
</reference>
<dbReference type="InterPro" id="IPR025751">
    <property type="entry name" value="RsbRD_N_dom"/>
</dbReference>
<dbReference type="Pfam" id="PF14361">
    <property type="entry name" value="RsbRD_N"/>
    <property type="match status" value="1"/>
</dbReference>
<feature type="domain" description="RsbT co-antagonist protein RsbRD N-terminal" evidence="3">
    <location>
        <begin position="27"/>
        <end position="171"/>
    </location>
</feature>
<sequence length="427" mass="47569">MVEVHTPATSADELVVAVAARLHPQVDALTSNLRVRLSDRIPELDGDGPIVDLLHASIEGNLENILYSLRHRIGVEGVEPPSAAYEYARRLAQRGVPVSALVRAYRLAQQHLLELVFDECQAIEAEPDVRADAYQHIIVALFDYIDWISQGVINVYESERERWLTELTSARTGRVEDLIAGRVTDVDAAEKVIGYRLRVPHLAAILWVPETGAQQDQVSRFTRSAAIIAEHVESRRSPLVIPRDRASAWAWFEVEENCRIDGDVLFSSLAAVGGPPVPRVAFGRTQTGVAGFRATHQQALQAQQVAMVRDDPTHAVTCFDEPGLKVAALLVRELDTTRTWVRETLGDLARADEHHERLRRTLLLFFQNDSSYTATADAMLMHKNSVKYRIASAEKALGRSISSDRQAIELALTACHWLHPAVLIRDE</sequence>
<keyword evidence="6" id="KW-1185">Reference proteome</keyword>
<accession>A0A0A0J6H2</accession>
<dbReference type="Proteomes" id="UP000030002">
    <property type="component" value="Unassembled WGS sequence"/>
</dbReference>
<dbReference type="STRING" id="1385520.N802_18615"/>
<evidence type="ECO:0000259" key="4">
    <source>
        <dbReference type="Pfam" id="PF17853"/>
    </source>
</evidence>
<feature type="domain" description="PucR C-terminal helix-turn-helix" evidence="2">
    <location>
        <begin position="358"/>
        <end position="412"/>
    </location>
</feature>
<dbReference type="RefSeq" id="WP_052109832.1">
    <property type="nucleotide sequence ID" value="NZ_AVPJ01000007.1"/>
</dbReference>
<dbReference type="InterPro" id="IPR025736">
    <property type="entry name" value="PucR_C-HTH_dom"/>
</dbReference>
<dbReference type="InterPro" id="IPR042070">
    <property type="entry name" value="PucR_C-HTH_sf"/>
</dbReference>
<evidence type="ECO:0008006" key="7">
    <source>
        <dbReference type="Google" id="ProtNLM"/>
    </source>
</evidence>
<dbReference type="OrthoDB" id="3663486at2"/>
<evidence type="ECO:0000259" key="2">
    <source>
        <dbReference type="Pfam" id="PF13556"/>
    </source>
</evidence>
<dbReference type="Gene3D" id="1.10.10.2840">
    <property type="entry name" value="PucR C-terminal helix-turn-helix domain"/>
    <property type="match status" value="1"/>
</dbReference>
<dbReference type="Pfam" id="PF13556">
    <property type="entry name" value="HTH_30"/>
    <property type="match status" value="1"/>
</dbReference>
<organism evidence="5 6">
    <name type="scientific">Knoellia sinensis KCTC 19936</name>
    <dbReference type="NCBI Taxonomy" id="1385520"/>
    <lineage>
        <taxon>Bacteria</taxon>
        <taxon>Bacillati</taxon>
        <taxon>Actinomycetota</taxon>
        <taxon>Actinomycetes</taxon>
        <taxon>Micrococcales</taxon>
        <taxon>Intrasporangiaceae</taxon>
        <taxon>Knoellia</taxon>
    </lineage>
</organism>
<dbReference type="PANTHER" id="PTHR33744:SF1">
    <property type="entry name" value="DNA-BINDING TRANSCRIPTIONAL ACTIVATOR ADER"/>
    <property type="match status" value="1"/>
</dbReference>
<comment type="similarity">
    <text evidence="1">Belongs to the CdaR family.</text>
</comment>
<dbReference type="PANTHER" id="PTHR33744">
    <property type="entry name" value="CARBOHYDRATE DIACID REGULATOR"/>
    <property type="match status" value="1"/>
</dbReference>
<dbReference type="InterPro" id="IPR051448">
    <property type="entry name" value="CdaR-like_regulators"/>
</dbReference>